<evidence type="ECO:0000256" key="1">
    <source>
        <dbReference type="ARBA" id="ARBA00005061"/>
    </source>
</evidence>
<evidence type="ECO:0000256" key="6">
    <source>
        <dbReference type="ARBA" id="ARBA00022833"/>
    </source>
</evidence>
<keyword evidence="4 11" id="KW-0547">Nucleotide-binding</keyword>
<dbReference type="HAMAP" id="MF_01633">
    <property type="entry name" value="QueC"/>
    <property type="match status" value="1"/>
</dbReference>
<comment type="catalytic activity">
    <reaction evidence="10 11">
        <text>7-carboxy-7-carbaguanine + NH4(+) + 2 ATP = 7-cyano-7-carbaguanine + 2 AMP + 2 diphosphate + 2 H(+)</text>
        <dbReference type="Rhea" id="RHEA:27982"/>
        <dbReference type="ChEBI" id="CHEBI:15378"/>
        <dbReference type="ChEBI" id="CHEBI:28938"/>
        <dbReference type="ChEBI" id="CHEBI:30616"/>
        <dbReference type="ChEBI" id="CHEBI:33019"/>
        <dbReference type="ChEBI" id="CHEBI:45075"/>
        <dbReference type="ChEBI" id="CHEBI:61036"/>
        <dbReference type="ChEBI" id="CHEBI:456215"/>
        <dbReference type="EC" id="6.3.4.20"/>
    </reaction>
</comment>
<evidence type="ECO:0000256" key="10">
    <source>
        <dbReference type="ARBA" id="ARBA00047890"/>
    </source>
</evidence>
<evidence type="ECO:0000256" key="9">
    <source>
        <dbReference type="ARBA" id="ARBA00039149"/>
    </source>
</evidence>
<evidence type="ECO:0000256" key="8">
    <source>
        <dbReference type="ARBA" id="ARBA00037993"/>
    </source>
</evidence>
<comment type="pathway">
    <text evidence="1 11">Purine metabolism; 7-cyano-7-deazaguanine biosynthesis.</text>
</comment>
<dbReference type="InterPro" id="IPR018317">
    <property type="entry name" value="QueC"/>
</dbReference>
<evidence type="ECO:0000313" key="13">
    <source>
        <dbReference type="EMBL" id="MBZ0158192.1"/>
    </source>
</evidence>
<evidence type="ECO:0000256" key="2">
    <source>
        <dbReference type="ARBA" id="ARBA00022598"/>
    </source>
</evidence>
<gene>
    <name evidence="11 13" type="primary">queC</name>
    <name evidence="13" type="ORF">K8I29_18500</name>
</gene>
<comment type="cofactor">
    <cofactor evidence="11">
        <name>Zn(2+)</name>
        <dbReference type="ChEBI" id="CHEBI:29105"/>
    </cofactor>
    <text evidence="11">Binds 1 zinc ion per subunit.</text>
</comment>
<keyword evidence="5 11" id="KW-0671">Queuosine biosynthesis</keyword>
<evidence type="ECO:0000256" key="11">
    <source>
        <dbReference type="HAMAP-Rule" id="MF_01633"/>
    </source>
</evidence>
<sequence>MSYKKAVVLLSGGIDSSTTAALAKAEGYEIYALSFDYAQRHRRELLSAGMVAESLGVKKHLVIGFDLRAIGGSALTSDREVPKAESTCDKEGKHTEQLKEKRTETIPSTYVPARNTIFLSFGLSWAEVLEAPAIFIGANAVDYSGYPDCRPEYLTAFEAMANLATKVSVEGKIRFRINAPLLYLTKAEIIRRGTELGLDYSLTWSCYDPREAGPEEQKARAPFPPSPVYVPCGRCDSCLFRAKGFEEAGLKDPLLQ</sequence>
<protein>
    <recommendedName>
        <fullName evidence="9 11">7-cyano-7-deazaguanine synthase</fullName>
        <ecNumber evidence="9 11">6.3.4.20</ecNumber>
    </recommendedName>
    <alternativeName>
        <fullName evidence="11">7-cyano-7-carbaguanine synthase</fullName>
    </alternativeName>
    <alternativeName>
        <fullName evidence="11">PreQ(0) synthase</fullName>
    </alternativeName>
    <alternativeName>
        <fullName evidence="11">Queuosine biosynthesis protein QueC</fullName>
    </alternativeName>
</protein>
<evidence type="ECO:0000256" key="3">
    <source>
        <dbReference type="ARBA" id="ARBA00022723"/>
    </source>
</evidence>
<keyword evidence="3 11" id="KW-0479">Metal-binding</keyword>
<keyword evidence="7 11" id="KW-0067">ATP-binding</keyword>
<comment type="function">
    <text evidence="11">Catalyzes the ATP-dependent conversion of 7-carboxy-7-deazaguanine (CDG) to 7-cyano-7-deazaguanine (preQ(0)).</text>
</comment>
<evidence type="ECO:0000256" key="4">
    <source>
        <dbReference type="ARBA" id="ARBA00022741"/>
    </source>
</evidence>
<dbReference type="PIRSF" id="PIRSF006293">
    <property type="entry name" value="ExsB"/>
    <property type="match status" value="1"/>
</dbReference>
<dbReference type="AlphaFoldDB" id="A0A953M3C5"/>
<dbReference type="SUPFAM" id="SSF52402">
    <property type="entry name" value="Adenine nucleotide alpha hydrolases-like"/>
    <property type="match status" value="1"/>
</dbReference>
<reference evidence="13" key="2">
    <citation type="submission" date="2021-08" db="EMBL/GenBank/DDBJ databases">
        <authorList>
            <person name="Dalcin Martins P."/>
        </authorList>
    </citation>
    <scope>NUCLEOTIDE SEQUENCE</scope>
    <source>
        <strain evidence="13">MAG_39</strain>
    </source>
</reference>
<feature type="binding site" evidence="11">
    <location>
        <position position="235"/>
    </location>
    <ligand>
        <name>Zn(2+)</name>
        <dbReference type="ChEBI" id="CHEBI:29105"/>
    </ligand>
</feature>
<feature type="binding site" evidence="11">
    <location>
        <position position="206"/>
    </location>
    <ligand>
        <name>Zn(2+)</name>
        <dbReference type="ChEBI" id="CHEBI:29105"/>
    </ligand>
</feature>
<evidence type="ECO:0000256" key="12">
    <source>
        <dbReference type="SAM" id="MobiDB-lite"/>
    </source>
</evidence>
<reference evidence="13" key="1">
    <citation type="journal article" date="2021" name="bioRxiv">
        <title>Unraveling nitrogen, sulfur and carbon metabolic pathways and microbial community transcriptional responses to substrate deprivation and toxicity stresses in a bioreactor mimicking anoxic brackish coastal sediment conditions.</title>
        <authorList>
            <person name="Martins P.D."/>
            <person name="Echeveste M.J."/>
            <person name="Arshad A."/>
            <person name="Kurth J."/>
            <person name="Ouboter H."/>
            <person name="Jetten M.S.M."/>
            <person name="Welte C.U."/>
        </authorList>
    </citation>
    <scope>NUCLEOTIDE SEQUENCE</scope>
    <source>
        <strain evidence="13">MAG_39</strain>
    </source>
</reference>
<dbReference type="EMBL" id="JAIOIV010000140">
    <property type="protein sequence ID" value="MBZ0158192.1"/>
    <property type="molecule type" value="Genomic_DNA"/>
</dbReference>
<dbReference type="PANTHER" id="PTHR42914">
    <property type="entry name" value="7-CYANO-7-DEAZAGUANINE SYNTHASE"/>
    <property type="match status" value="1"/>
</dbReference>
<dbReference type="Gene3D" id="3.40.50.620">
    <property type="entry name" value="HUPs"/>
    <property type="match status" value="1"/>
</dbReference>
<feature type="binding site" evidence="11">
    <location>
        <begin position="10"/>
        <end position="20"/>
    </location>
    <ligand>
        <name>ATP</name>
        <dbReference type="ChEBI" id="CHEBI:30616"/>
    </ligand>
</feature>
<feature type="binding site" evidence="11">
    <location>
        <position position="238"/>
    </location>
    <ligand>
        <name>Zn(2+)</name>
        <dbReference type="ChEBI" id="CHEBI:29105"/>
    </ligand>
</feature>
<dbReference type="GO" id="GO:0008270">
    <property type="term" value="F:zinc ion binding"/>
    <property type="evidence" value="ECO:0007669"/>
    <property type="project" value="UniProtKB-UniRule"/>
</dbReference>
<dbReference type="InterPro" id="IPR014729">
    <property type="entry name" value="Rossmann-like_a/b/a_fold"/>
</dbReference>
<proteinExistence type="inferred from homology"/>
<comment type="similarity">
    <text evidence="8 11">Belongs to the QueC family.</text>
</comment>
<feature type="region of interest" description="Disordered" evidence="12">
    <location>
        <begin position="81"/>
        <end position="100"/>
    </location>
</feature>
<dbReference type="CDD" id="cd01995">
    <property type="entry name" value="QueC-like"/>
    <property type="match status" value="1"/>
</dbReference>
<evidence type="ECO:0000313" key="14">
    <source>
        <dbReference type="Proteomes" id="UP000705867"/>
    </source>
</evidence>
<dbReference type="GO" id="GO:0005524">
    <property type="term" value="F:ATP binding"/>
    <property type="evidence" value="ECO:0007669"/>
    <property type="project" value="UniProtKB-UniRule"/>
</dbReference>
<evidence type="ECO:0000256" key="7">
    <source>
        <dbReference type="ARBA" id="ARBA00022840"/>
    </source>
</evidence>
<keyword evidence="6 11" id="KW-0862">Zinc</keyword>
<dbReference type="PANTHER" id="PTHR42914:SF1">
    <property type="entry name" value="7-CYANO-7-DEAZAGUANINE SYNTHASE"/>
    <property type="match status" value="1"/>
</dbReference>
<dbReference type="GO" id="GO:0008616">
    <property type="term" value="P:tRNA queuosine(34) biosynthetic process"/>
    <property type="evidence" value="ECO:0007669"/>
    <property type="project" value="UniProtKB-UniRule"/>
</dbReference>
<evidence type="ECO:0000256" key="5">
    <source>
        <dbReference type="ARBA" id="ARBA00022785"/>
    </source>
</evidence>
<dbReference type="Pfam" id="PF06508">
    <property type="entry name" value="QueC"/>
    <property type="match status" value="1"/>
</dbReference>
<organism evidence="13 14">
    <name type="scientific">Candidatus Nitrobium versatile</name>
    <dbReference type="NCBI Taxonomy" id="2884831"/>
    <lineage>
        <taxon>Bacteria</taxon>
        <taxon>Pseudomonadati</taxon>
        <taxon>Nitrospirota</taxon>
        <taxon>Nitrospiria</taxon>
        <taxon>Nitrospirales</taxon>
        <taxon>Nitrospiraceae</taxon>
        <taxon>Candidatus Nitrobium</taxon>
    </lineage>
</organism>
<comment type="caution">
    <text evidence="13">The sequence shown here is derived from an EMBL/GenBank/DDBJ whole genome shotgun (WGS) entry which is preliminary data.</text>
</comment>
<dbReference type="Proteomes" id="UP000705867">
    <property type="component" value="Unassembled WGS sequence"/>
</dbReference>
<dbReference type="EC" id="6.3.4.20" evidence="9 11"/>
<name>A0A953M3C5_9BACT</name>
<dbReference type="NCBIfam" id="TIGR00364">
    <property type="entry name" value="7-cyano-7-deazaguanine synthase QueC"/>
    <property type="match status" value="1"/>
</dbReference>
<accession>A0A953M3C5</accession>
<feature type="binding site" evidence="11">
    <location>
        <position position="232"/>
    </location>
    <ligand>
        <name>Zn(2+)</name>
        <dbReference type="ChEBI" id="CHEBI:29105"/>
    </ligand>
</feature>
<keyword evidence="2 11" id="KW-0436">Ligase</keyword>
<dbReference type="GO" id="GO:0016879">
    <property type="term" value="F:ligase activity, forming carbon-nitrogen bonds"/>
    <property type="evidence" value="ECO:0007669"/>
    <property type="project" value="UniProtKB-UniRule"/>
</dbReference>